<feature type="transmembrane region" description="Helical" evidence="6">
    <location>
        <begin position="68"/>
        <end position="88"/>
    </location>
</feature>
<dbReference type="PANTHER" id="PTHR30086:SF20">
    <property type="entry name" value="ARGININE EXPORTER PROTEIN ARGO-RELATED"/>
    <property type="match status" value="1"/>
</dbReference>
<evidence type="ECO:0000256" key="1">
    <source>
        <dbReference type="ARBA" id="ARBA00004651"/>
    </source>
</evidence>
<sequence length="210" mass="22330">MEWLAFVIAALGFAYLPGPAMLYTAAQTLGRGRRAGFCAVLGVHLGCYVHVIAAALGLAALFAAVPPAYVAMKIIGGCYLLWVGMRLWRRGIGSPETTDGTGKGARRVMVDSMLVEILNPKTALFFVAFLPQFAQPEAGMAMGWQLLWLGIAANLLFSSADVVVVMLAAPLRRWLQGPRGSTRLAQRLGGGLLASLGAHGLTQVYRQGIS</sequence>
<feature type="transmembrane region" description="Helical" evidence="6">
    <location>
        <begin position="113"/>
        <end position="134"/>
    </location>
</feature>
<protein>
    <submittedName>
        <fullName evidence="7">Homoserine/homoserine lactone efflux protein</fullName>
    </submittedName>
</protein>
<dbReference type="Pfam" id="PF01810">
    <property type="entry name" value="LysE"/>
    <property type="match status" value="1"/>
</dbReference>
<dbReference type="AlphaFoldDB" id="A0A1B8P7Y7"/>
<gene>
    <name evidence="7" type="primary">rhtB_6</name>
    <name evidence="7" type="ORF">A8U91_02711</name>
</gene>
<evidence type="ECO:0000256" key="5">
    <source>
        <dbReference type="ARBA" id="ARBA00023136"/>
    </source>
</evidence>
<feature type="transmembrane region" description="Helical" evidence="6">
    <location>
        <begin position="37"/>
        <end position="62"/>
    </location>
</feature>
<evidence type="ECO:0000313" key="8">
    <source>
        <dbReference type="Proteomes" id="UP000092504"/>
    </source>
</evidence>
<keyword evidence="2" id="KW-1003">Cell membrane</keyword>
<dbReference type="GO" id="GO:0015171">
    <property type="term" value="F:amino acid transmembrane transporter activity"/>
    <property type="evidence" value="ECO:0007669"/>
    <property type="project" value="TreeGrafter"/>
</dbReference>
<keyword evidence="3 6" id="KW-0812">Transmembrane</keyword>
<dbReference type="InterPro" id="IPR001123">
    <property type="entry name" value="LeuE-type"/>
</dbReference>
<proteinExistence type="predicted"/>
<name>A0A1B8P7Y7_HALEL</name>
<dbReference type="PATRIC" id="fig|2746.7.peg.2778"/>
<keyword evidence="5 6" id="KW-0472">Membrane</keyword>
<dbReference type="PIRSF" id="PIRSF006324">
    <property type="entry name" value="LeuE"/>
    <property type="match status" value="1"/>
</dbReference>
<dbReference type="GO" id="GO:0005886">
    <property type="term" value="C:plasma membrane"/>
    <property type="evidence" value="ECO:0007669"/>
    <property type="project" value="UniProtKB-SubCell"/>
</dbReference>
<accession>A0A1B8P7Y7</accession>
<feature type="transmembrane region" description="Helical" evidence="6">
    <location>
        <begin position="6"/>
        <end position="25"/>
    </location>
</feature>
<reference evidence="7 8" key="1">
    <citation type="submission" date="2016-06" db="EMBL/GenBank/DDBJ databases">
        <title>Genome sequence of halotolerant plant growth promoting strain of Halomonas elongata HEK1 isolated from salterns of Rann of Kutch, Gujarat, India.</title>
        <authorList>
            <person name="Gaba S."/>
            <person name="Singh R.N."/>
            <person name="Abrol S."/>
            <person name="Kaushik R."/>
            <person name="Saxena A.K."/>
        </authorList>
    </citation>
    <scope>NUCLEOTIDE SEQUENCE [LARGE SCALE GENOMIC DNA]</scope>
    <source>
        <strain evidence="7 8">HEK1</strain>
    </source>
</reference>
<dbReference type="PANTHER" id="PTHR30086">
    <property type="entry name" value="ARGININE EXPORTER PROTEIN ARGO"/>
    <property type="match status" value="1"/>
</dbReference>
<evidence type="ECO:0000256" key="3">
    <source>
        <dbReference type="ARBA" id="ARBA00022692"/>
    </source>
</evidence>
<evidence type="ECO:0000256" key="4">
    <source>
        <dbReference type="ARBA" id="ARBA00022989"/>
    </source>
</evidence>
<feature type="transmembrane region" description="Helical" evidence="6">
    <location>
        <begin position="146"/>
        <end position="169"/>
    </location>
</feature>
<comment type="caution">
    <text evidence="7">The sequence shown here is derived from an EMBL/GenBank/DDBJ whole genome shotgun (WGS) entry which is preliminary data.</text>
</comment>
<keyword evidence="4 6" id="KW-1133">Transmembrane helix</keyword>
<evidence type="ECO:0000256" key="6">
    <source>
        <dbReference type="SAM" id="Phobius"/>
    </source>
</evidence>
<dbReference type="Proteomes" id="UP000092504">
    <property type="component" value="Unassembled WGS sequence"/>
</dbReference>
<dbReference type="EMBL" id="MAJD01000001">
    <property type="protein sequence ID" value="OBX38313.1"/>
    <property type="molecule type" value="Genomic_DNA"/>
</dbReference>
<organism evidence="7 8">
    <name type="scientific">Halomonas elongata</name>
    <dbReference type="NCBI Taxonomy" id="2746"/>
    <lineage>
        <taxon>Bacteria</taxon>
        <taxon>Pseudomonadati</taxon>
        <taxon>Pseudomonadota</taxon>
        <taxon>Gammaproteobacteria</taxon>
        <taxon>Oceanospirillales</taxon>
        <taxon>Halomonadaceae</taxon>
        <taxon>Halomonas</taxon>
    </lineage>
</organism>
<evidence type="ECO:0000256" key="2">
    <source>
        <dbReference type="ARBA" id="ARBA00022475"/>
    </source>
</evidence>
<comment type="subcellular location">
    <subcellularLocation>
        <location evidence="1">Cell membrane</location>
        <topology evidence="1">Multi-pass membrane protein</topology>
    </subcellularLocation>
</comment>
<evidence type="ECO:0000313" key="7">
    <source>
        <dbReference type="EMBL" id="OBX38313.1"/>
    </source>
</evidence>